<proteinExistence type="predicted"/>
<name>A0ABR4BQ95_9LECA</name>
<feature type="compositionally biased region" description="Pro residues" evidence="1">
    <location>
        <begin position="205"/>
        <end position="218"/>
    </location>
</feature>
<feature type="region of interest" description="Disordered" evidence="1">
    <location>
        <begin position="205"/>
        <end position="227"/>
    </location>
</feature>
<comment type="caution">
    <text evidence="2">The sequence shown here is derived from an EMBL/GenBank/DDBJ whole genome shotgun (WGS) entry which is preliminary data.</text>
</comment>
<gene>
    <name evidence="2" type="ORF">ABVK25_000578</name>
</gene>
<dbReference type="EMBL" id="JBHFEH010000001">
    <property type="protein sequence ID" value="KAL2059286.1"/>
    <property type="molecule type" value="Genomic_DNA"/>
</dbReference>
<accession>A0ABR4BQ95</accession>
<sequence>MTPDKGKRPLPPSTSRIFPEQPKTVQQWQVALRRIKVLYLGGHWKQCVTRCSQLLREEKSQLNLLHATYIYFYSALSSESMARHAHDLSTSKLQTLKEAKTSYLAASSSLPIAYKIPFDDNEDWDRESAFTNTSSASEESAILDYYNSNPHGPDCLGDVTSSSSVDSSDTVCKMKPLRPSAIQIRKSISLTNQHTGELMRLGQLPAPPDTPPFTPPPRSTSLQTVTPSSITFSTSTSSWLHSRAYERYNRHLISFSEMLAKHIRTIDSLVQATQEAQSVRHTIKRMASYGDDEEARARDLKARIARLKAIGWRRERFAPERYQDLCEEALAEL</sequence>
<dbReference type="Proteomes" id="UP001590951">
    <property type="component" value="Unassembled WGS sequence"/>
</dbReference>
<protein>
    <submittedName>
        <fullName evidence="2">Uncharacterized protein</fullName>
    </submittedName>
</protein>
<evidence type="ECO:0000313" key="3">
    <source>
        <dbReference type="Proteomes" id="UP001590951"/>
    </source>
</evidence>
<keyword evidence="3" id="KW-1185">Reference proteome</keyword>
<evidence type="ECO:0000313" key="2">
    <source>
        <dbReference type="EMBL" id="KAL2059286.1"/>
    </source>
</evidence>
<reference evidence="2 3" key="1">
    <citation type="submission" date="2024-09" db="EMBL/GenBank/DDBJ databases">
        <title>Rethinking Asexuality: The Enigmatic Case of Functional Sexual Genes in Lepraria (Stereocaulaceae).</title>
        <authorList>
            <person name="Doellman M."/>
            <person name="Sun Y."/>
            <person name="Barcenas-Pena A."/>
            <person name="Lumbsch H.T."/>
            <person name="Grewe F."/>
        </authorList>
    </citation>
    <scope>NUCLEOTIDE SEQUENCE [LARGE SCALE GENOMIC DNA]</scope>
    <source>
        <strain evidence="2 3">Grewe 0041</strain>
    </source>
</reference>
<evidence type="ECO:0000256" key="1">
    <source>
        <dbReference type="SAM" id="MobiDB-lite"/>
    </source>
</evidence>
<organism evidence="2 3">
    <name type="scientific">Lepraria finkii</name>
    <dbReference type="NCBI Taxonomy" id="1340010"/>
    <lineage>
        <taxon>Eukaryota</taxon>
        <taxon>Fungi</taxon>
        <taxon>Dikarya</taxon>
        <taxon>Ascomycota</taxon>
        <taxon>Pezizomycotina</taxon>
        <taxon>Lecanoromycetes</taxon>
        <taxon>OSLEUM clade</taxon>
        <taxon>Lecanoromycetidae</taxon>
        <taxon>Lecanorales</taxon>
        <taxon>Lecanorineae</taxon>
        <taxon>Stereocaulaceae</taxon>
        <taxon>Lepraria</taxon>
    </lineage>
</organism>